<feature type="compositionally biased region" description="Basic and acidic residues" evidence="1">
    <location>
        <begin position="265"/>
        <end position="275"/>
    </location>
</feature>
<accession>A0A0G4HTE7</accession>
<dbReference type="AlphaFoldDB" id="A0A0G4HTE7"/>
<protein>
    <submittedName>
        <fullName evidence="2">Uncharacterized protein</fullName>
    </submittedName>
</protein>
<reference evidence="2" key="1">
    <citation type="submission" date="2014-11" db="EMBL/GenBank/DDBJ databases">
        <authorList>
            <person name="Otto D Thomas"/>
            <person name="Naeem Raeece"/>
        </authorList>
    </citation>
    <scope>NUCLEOTIDE SEQUENCE</scope>
</reference>
<sequence length="299" mass="33042">MCTEEGTILGWRRTKEPPHSLRVQLDPPKDASGSDLRGTVLDFVPSALVPIAPFHPVKLQTPLADALLELEENVEEQSPTLTRVSHKDASESDWLGMLLDLVPSGLVRVKSQTSLTDGLLQLKNVEEQSPALTRVSHKDCCSLLQKHAHPVLFCKSELPKSLSFPHDGTCRPGDAPIDSDSSPTDLPLVKDGHPDDPTDVAFNQWCKANPEVDLACARVQQNVFRVTEIELAGLIDHKGVPFVMVGIDRLTIEDFLILMKEARGTTKGKSKENVKGKAQPKAKNPKGRPHRRKNTWSWK</sequence>
<name>A0A0G4HTE7_9ALVE</name>
<evidence type="ECO:0000256" key="1">
    <source>
        <dbReference type="SAM" id="MobiDB-lite"/>
    </source>
</evidence>
<organism evidence="2">
    <name type="scientific">Chromera velia CCMP2878</name>
    <dbReference type="NCBI Taxonomy" id="1169474"/>
    <lineage>
        <taxon>Eukaryota</taxon>
        <taxon>Sar</taxon>
        <taxon>Alveolata</taxon>
        <taxon>Colpodellida</taxon>
        <taxon>Chromeraceae</taxon>
        <taxon>Chromera</taxon>
    </lineage>
</organism>
<feature type="region of interest" description="Disordered" evidence="1">
    <location>
        <begin position="265"/>
        <end position="299"/>
    </location>
</feature>
<evidence type="ECO:0000313" key="2">
    <source>
        <dbReference type="EMBL" id="CEM47636.1"/>
    </source>
</evidence>
<gene>
    <name evidence="2" type="ORF">Cvel_8438</name>
</gene>
<feature type="compositionally biased region" description="Basic residues" evidence="1">
    <location>
        <begin position="278"/>
        <end position="299"/>
    </location>
</feature>
<dbReference type="VEuPathDB" id="CryptoDB:Cvel_8438"/>
<proteinExistence type="predicted"/>
<dbReference type="EMBL" id="CDMZ01003802">
    <property type="protein sequence ID" value="CEM47636.1"/>
    <property type="molecule type" value="Genomic_DNA"/>
</dbReference>